<feature type="compositionally biased region" description="Basic and acidic residues" evidence="2">
    <location>
        <begin position="268"/>
        <end position="281"/>
    </location>
</feature>
<gene>
    <name evidence="3" type="ORF">N5A56_000020</name>
    <name evidence="4" type="ORF">N5A56_016335</name>
</gene>
<keyword evidence="1" id="KW-0175">Coiled coil</keyword>
<name>A0ABT5S457_9FLAO</name>
<dbReference type="EMBL" id="JAOSLC020000001">
    <property type="protein sequence ID" value="MDD7912912.1"/>
    <property type="molecule type" value="Genomic_DNA"/>
</dbReference>
<evidence type="ECO:0000313" key="3">
    <source>
        <dbReference type="EMBL" id="MDD7912912.1"/>
    </source>
</evidence>
<proteinExistence type="predicted"/>
<organism evidence="3 5">
    <name type="scientific">Polaribacter ponticola</name>
    <dbReference type="NCBI Taxonomy" id="2978475"/>
    <lineage>
        <taxon>Bacteria</taxon>
        <taxon>Pseudomonadati</taxon>
        <taxon>Bacteroidota</taxon>
        <taxon>Flavobacteriia</taxon>
        <taxon>Flavobacteriales</taxon>
        <taxon>Flavobacteriaceae</taxon>
    </lineage>
</organism>
<reference evidence="3" key="2">
    <citation type="submission" date="2023-02" db="EMBL/GenBank/DDBJ databases">
        <title>Polaribacter ponticola sp. nov., isolated from seawater.</title>
        <authorList>
            <person name="Baek J.H."/>
            <person name="Kim J.M."/>
            <person name="Choi D.G."/>
            <person name="Jeon C.O."/>
        </authorList>
    </citation>
    <scope>NUCLEOTIDE SEQUENCE</scope>
    <source>
        <strain evidence="3">MSW5</strain>
    </source>
</reference>
<feature type="region of interest" description="Disordered" evidence="2">
    <location>
        <begin position="244"/>
        <end position="287"/>
    </location>
</feature>
<dbReference type="EMBL" id="JAOSLC020000003">
    <property type="protein sequence ID" value="MDD7915894.1"/>
    <property type="molecule type" value="Genomic_DNA"/>
</dbReference>
<feature type="coiled-coil region" evidence="1">
    <location>
        <begin position="14"/>
        <end position="73"/>
    </location>
</feature>
<feature type="compositionally biased region" description="Polar residues" evidence="2">
    <location>
        <begin position="244"/>
        <end position="253"/>
    </location>
</feature>
<accession>A0ABT5S457</accession>
<dbReference type="Proteomes" id="UP001151478">
    <property type="component" value="Unassembled WGS sequence"/>
</dbReference>
<comment type="caution">
    <text evidence="3">The sequence shown here is derived from an EMBL/GenBank/DDBJ whole genome shotgun (WGS) entry which is preliminary data.</text>
</comment>
<dbReference type="RefSeq" id="WP_265726951.1">
    <property type="nucleotide sequence ID" value="NZ_JAOSLC020000001.1"/>
</dbReference>
<evidence type="ECO:0000256" key="1">
    <source>
        <dbReference type="SAM" id="Coils"/>
    </source>
</evidence>
<evidence type="ECO:0000256" key="2">
    <source>
        <dbReference type="SAM" id="MobiDB-lite"/>
    </source>
</evidence>
<protein>
    <submittedName>
        <fullName evidence="3">Uncharacterized protein</fullName>
    </submittedName>
</protein>
<evidence type="ECO:0000313" key="4">
    <source>
        <dbReference type="EMBL" id="MDD7915894.1"/>
    </source>
</evidence>
<evidence type="ECO:0000313" key="5">
    <source>
        <dbReference type="Proteomes" id="UP001151478"/>
    </source>
</evidence>
<keyword evidence="5" id="KW-1185">Reference proteome</keyword>
<sequence length="437" mass="49556">MSKAEESLLSEEELVQHHNKIKELEAAQDLERKELKLLRDAEFKERVKTIEEENRIEEESQKFERDAAAASTEQERVLILLDKAKWIATEELKIERDKELAKVEAVEGAEKLKEVIRKKYNLKQKRVDTAFDKGKKKAKKEEVEWSELTEQQKVGNIKQGLGQAAEAFNKGSAGWKAMKISEAVMSTYEGAQSAFTSLSKIPIIGVPLGIAAAIAATSAGLARVNQIKNTKTAKVDTGYYQGGYNRNSSTNYQKNYYSSNSRTSNSYNKKELKNQKTETHSSNENNVHLKNSYNNEYQGGFTGDKAIRYDYQDGVAMDTPNGPYHINEWVSPKWMTESPRYAPTIQYLERERLKGPGFFDGGLSTTSSTPAPIFDDEDSNETSANNETNQMLMSLLLKLDSKLDAGFKGYVVKDYEDFLRQKEIDQEHEDIFNNTRS</sequence>
<reference evidence="3" key="1">
    <citation type="submission" date="2022-09" db="EMBL/GenBank/DDBJ databases">
        <authorList>
            <person name="Kristyanto S."/>
            <person name="Jung J."/>
            <person name="Jeon C.O."/>
        </authorList>
    </citation>
    <scope>NUCLEOTIDE SEQUENCE</scope>
    <source>
        <strain evidence="3">MSW5</strain>
    </source>
</reference>
<feature type="compositionally biased region" description="Low complexity" evidence="2">
    <location>
        <begin position="254"/>
        <end position="267"/>
    </location>
</feature>